<keyword evidence="4" id="KW-0540">Nuclease</keyword>
<dbReference type="InterPro" id="IPR036397">
    <property type="entry name" value="RNaseH_sf"/>
</dbReference>
<feature type="compositionally biased region" description="Low complexity" evidence="8">
    <location>
        <begin position="606"/>
        <end position="627"/>
    </location>
</feature>
<dbReference type="GO" id="GO:0016787">
    <property type="term" value="F:hydrolase activity"/>
    <property type="evidence" value="ECO:0007669"/>
    <property type="project" value="UniProtKB-KW"/>
</dbReference>
<keyword evidence="9" id="KW-0812">Transmembrane</keyword>
<evidence type="ECO:0000256" key="9">
    <source>
        <dbReference type="SAM" id="Phobius"/>
    </source>
</evidence>
<evidence type="ECO:0000313" key="12">
    <source>
        <dbReference type="EMBL" id="OXA49930.1"/>
    </source>
</evidence>
<evidence type="ECO:0000256" key="2">
    <source>
        <dbReference type="ARBA" id="ARBA00022679"/>
    </source>
</evidence>
<dbReference type="Gene3D" id="3.30.70.270">
    <property type="match status" value="2"/>
</dbReference>
<feature type="region of interest" description="Disordered" evidence="8">
    <location>
        <begin position="570"/>
        <end position="627"/>
    </location>
</feature>
<dbReference type="SUPFAM" id="SSF56672">
    <property type="entry name" value="DNA/RNA polymerases"/>
    <property type="match status" value="1"/>
</dbReference>
<feature type="compositionally biased region" description="Low complexity" evidence="8">
    <location>
        <begin position="1728"/>
        <end position="1742"/>
    </location>
</feature>
<feature type="transmembrane region" description="Helical" evidence="9">
    <location>
        <begin position="36"/>
        <end position="61"/>
    </location>
</feature>
<evidence type="ECO:0000259" key="10">
    <source>
        <dbReference type="PROSITE" id="PS50878"/>
    </source>
</evidence>
<feature type="compositionally biased region" description="Basic residues" evidence="8">
    <location>
        <begin position="1813"/>
        <end position="1823"/>
    </location>
</feature>
<comment type="caution">
    <text evidence="12">The sequence shown here is derived from an EMBL/GenBank/DDBJ whole genome shotgun (WGS) entry which is preliminary data.</text>
</comment>
<reference evidence="12 13" key="1">
    <citation type="submission" date="2015-12" db="EMBL/GenBank/DDBJ databases">
        <title>The genome of Folsomia candida.</title>
        <authorList>
            <person name="Faddeeva A."/>
            <person name="Derks M.F."/>
            <person name="Anvar Y."/>
            <person name="Smit S."/>
            <person name="Van Straalen N."/>
            <person name="Roelofs D."/>
        </authorList>
    </citation>
    <scope>NUCLEOTIDE SEQUENCE [LARGE SCALE GENOMIC DNA]</scope>
    <source>
        <strain evidence="12 13">VU population</strain>
        <tissue evidence="12">Whole body</tissue>
    </source>
</reference>
<dbReference type="PROSITE" id="PS50994">
    <property type="entry name" value="INTEGRASE"/>
    <property type="match status" value="1"/>
</dbReference>
<dbReference type="InterPro" id="IPR050951">
    <property type="entry name" value="Retrovirus_Pol_polyprotein"/>
</dbReference>
<dbReference type="PANTHER" id="PTHR37984:SF5">
    <property type="entry name" value="PROTEIN NYNRIN-LIKE"/>
    <property type="match status" value="1"/>
</dbReference>
<protein>
    <recommendedName>
        <fullName evidence="1">RNA-directed DNA polymerase</fullName>
        <ecNumber evidence="1">2.7.7.49</ecNumber>
    </recommendedName>
</protein>
<dbReference type="Gene3D" id="2.40.70.10">
    <property type="entry name" value="Acid Proteases"/>
    <property type="match status" value="1"/>
</dbReference>
<feature type="region of interest" description="Disordered" evidence="8">
    <location>
        <begin position="1795"/>
        <end position="1823"/>
    </location>
</feature>
<dbReference type="SUPFAM" id="SSF53098">
    <property type="entry name" value="Ribonuclease H-like"/>
    <property type="match status" value="1"/>
</dbReference>
<dbReference type="FunFam" id="3.30.420.10:FF:000032">
    <property type="entry name" value="Retrovirus-related Pol polyprotein from transposon 297-like Protein"/>
    <property type="match status" value="1"/>
</dbReference>
<dbReference type="GO" id="GO:0003676">
    <property type="term" value="F:nucleic acid binding"/>
    <property type="evidence" value="ECO:0007669"/>
    <property type="project" value="InterPro"/>
</dbReference>
<dbReference type="Gene3D" id="3.10.10.10">
    <property type="entry name" value="HIV Type 1 Reverse Transcriptase, subunit A, domain 1"/>
    <property type="match status" value="1"/>
</dbReference>
<evidence type="ECO:0000256" key="3">
    <source>
        <dbReference type="ARBA" id="ARBA00022695"/>
    </source>
</evidence>
<dbReference type="Gene3D" id="3.30.420.10">
    <property type="entry name" value="Ribonuclease H-like superfamily/Ribonuclease H"/>
    <property type="match status" value="1"/>
</dbReference>
<keyword evidence="3" id="KW-0548">Nucleotidyltransferase</keyword>
<feature type="compositionally biased region" description="Polar residues" evidence="8">
    <location>
        <begin position="1749"/>
        <end position="1760"/>
    </location>
</feature>
<dbReference type="CDD" id="cd09274">
    <property type="entry name" value="RNase_HI_RT_Ty3"/>
    <property type="match status" value="1"/>
</dbReference>
<dbReference type="InterPro" id="IPR043128">
    <property type="entry name" value="Rev_trsase/Diguanyl_cyclase"/>
</dbReference>
<dbReference type="EMBL" id="LNIX01000009">
    <property type="protein sequence ID" value="OXA49930.1"/>
    <property type="molecule type" value="Genomic_DNA"/>
</dbReference>
<dbReference type="GO" id="GO:0015074">
    <property type="term" value="P:DNA integration"/>
    <property type="evidence" value="ECO:0007669"/>
    <property type="project" value="InterPro"/>
</dbReference>
<keyword evidence="13" id="KW-1185">Reference proteome</keyword>
<evidence type="ECO:0000256" key="8">
    <source>
        <dbReference type="SAM" id="MobiDB-lite"/>
    </source>
</evidence>
<dbReference type="GO" id="GO:0042575">
    <property type="term" value="C:DNA polymerase complex"/>
    <property type="evidence" value="ECO:0007669"/>
    <property type="project" value="UniProtKB-ARBA"/>
</dbReference>
<dbReference type="EC" id="2.7.7.49" evidence="1"/>
<feature type="region of interest" description="Disordered" evidence="8">
    <location>
        <begin position="1691"/>
        <end position="1761"/>
    </location>
</feature>
<dbReference type="GO" id="GO:0004519">
    <property type="term" value="F:endonuclease activity"/>
    <property type="evidence" value="ECO:0007669"/>
    <property type="project" value="UniProtKB-KW"/>
</dbReference>
<dbReference type="CDD" id="cd01647">
    <property type="entry name" value="RT_LTR"/>
    <property type="match status" value="1"/>
</dbReference>
<dbReference type="InterPro" id="IPR041373">
    <property type="entry name" value="RT_RNaseH"/>
</dbReference>
<dbReference type="OrthoDB" id="5978043at2759"/>
<dbReference type="Pfam" id="PF17921">
    <property type="entry name" value="Integrase_H2C2"/>
    <property type="match status" value="1"/>
</dbReference>
<dbReference type="PROSITE" id="PS50878">
    <property type="entry name" value="RT_POL"/>
    <property type="match status" value="1"/>
</dbReference>
<dbReference type="SUPFAM" id="SSF50630">
    <property type="entry name" value="Acid proteases"/>
    <property type="match status" value="1"/>
</dbReference>
<accession>A0A226DXZ4</accession>
<keyword evidence="6" id="KW-0378">Hydrolase</keyword>
<dbReference type="InterPro" id="IPR000477">
    <property type="entry name" value="RT_dom"/>
</dbReference>
<dbReference type="PANTHER" id="PTHR37984">
    <property type="entry name" value="PROTEIN CBG26694"/>
    <property type="match status" value="1"/>
</dbReference>
<organism evidence="12 13">
    <name type="scientific">Folsomia candida</name>
    <name type="common">Springtail</name>
    <dbReference type="NCBI Taxonomy" id="158441"/>
    <lineage>
        <taxon>Eukaryota</taxon>
        <taxon>Metazoa</taxon>
        <taxon>Ecdysozoa</taxon>
        <taxon>Arthropoda</taxon>
        <taxon>Hexapoda</taxon>
        <taxon>Collembola</taxon>
        <taxon>Entomobryomorpha</taxon>
        <taxon>Isotomoidea</taxon>
        <taxon>Isotomidae</taxon>
        <taxon>Proisotominae</taxon>
        <taxon>Folsomia</taxon>
    </lineage>
</organism>
<keyword evidence="9" id="KW-0472">Membrane</keyword>
<keyword evidence="5" id="KW-0255">Endonuclease</keyword>
<dbReference type="FunFam" id="3.10.20.370:FF:000001">
    <property type="entry name" value="Retrovirus-related Pol polyprotein from transposon 17.6-like protein"/>
    <property type="match status" value="1"/>
</dbReference>
<dbReference type="Proteomes" id="UP000198287">
    <property type="component" value="Unassembled WGS sequence"/>
</dbReference>
<dbReference type="InterPro" id="IPR043502">
    <property type="entry name" value="DNA/RNA_pol_sf"/>
</dbReference>
<sequence length="1823" mass="208641">MGMLTQLFGFVDMTGLTNLKGNVTSEGTAPLVSSSWWYGGFLFMMEVFGIAAVLLLIGILVNKLVTKYILPHLPAWMIPRFESINADRRRRKVGNQLNVLNRDIEIIFAAQTKNHDQFVRIRRIFDSLTSEIAQIFILTSNHQNSQLGEQTDALWRRVNSLEVRVKQLLLEFDIRCENRHESVGQLVSQQASLHNSPSPDPILSSLIGYEYPYLQQTNIPFQEYVDEKIRHLGEQIGRYRKHLASCIKSNYAIVEKEMGNFQNHMKSSFEDEVTWIHEQLTRMQTTIDKQDQTIQAQSSIINEFIHANSRVQTSSKEMIPTLPNQDDPSSCVELLGVPPPPQFLSCPPPPQVNHPPNENKEDEIPAWCISRPRIMDGKEEEIPINPTDAIMQTRSSSSGPVLFHSVGNIPPQKFNPNIDSAENFIMELENHMERKRFLRKDWILSLPAVFNQDPKQSLWWQRTKLFARTWDDFKKHFITMYASDSDLHAALEKLLLRRQNDNEPFQKFAFEMDLQYRKVNRMTTNNKEAEIVTFIAERALPYLKANHLASRAATVVDLINYASKIERPVQEKSHNKYKSWQKGEKKVESHQTNSANSRKKSPPPSNNRQQQQNQQQPQQQQVAPFRQQGRPKVCTFCPHLSNHTMLRVINTLSVNNRHKMRRETGGGSNHPRICADTGSTISIVPLKSLRKVLGKGFSVNKWIEGPVIMLDGTESLPSGMVTLKFNLNDREYTHTFAVMNSSNEMLLGMDFLHNCGLVLDIGSLEWGFSDSFPSQKSPLTVSKVHVSNCNLQLVSEFESDQLKELIKKFPDVVDAPLGRIKGVKHTIKMMEEHPKRQRPYPTAPHKHAEINRQVDEMLKLGVIRPSDSPYASPVLLKEKTDGTWRLCVDLRHINRYTENDSFPIPRVHDLLRKLANAKYISTMDAEKGYWQIPMDHKSRKYTSFCTQRGLFEFNMMCFGLKNAAASYQRMMNELLAGLDEFVLIYQDDVLVFSENFSDHKRHLETVLERFRKAGLTLKKSKCHFGNNRATFLGHIVSSKGIEMDPEKVRAIQNFEFPSTRKLLKTFLGMIQWYHGFIDHMAILAEPLYKLTSNKSAYRETPAAKRAFHALKAAFLKGVVLAHPITGKPFILRTDASNIGVGAYISQLDEYGEEKVISFASKTFSPAERNYSTAEQECYGILFGLEKFREYLDGHEFILQTDNQALTYLESMKNTNARLMRWSWKLQEWSPYIQHIKGRDNCVADFLSRNPGTDSTEVDKDEEYMYPPIQACSLKLACKLTREVIQRHQKRCPEEMTAHYSSPDFETINGVVYYTKTPTIVPVIPSSLVPEVLATFHDAVYSGHLGVDKTMDRVKKSAFFRNMRQQIVDYIATCDICQRVKFDNRKPPGLMQSSPVEKPWATLYMDLMGPYIKSSPGGFTHLLVIIDGFSKWVELFPLRSTSAAVIGKILEEQVFCRFGMPETIVSDNGTNFTSTILKFLCNQWKVTQKFTSIYHPQSNLTERANRTVKTMIRAYLDDQAHNKWSKQIPFLQLAINTSTQESTGFTPASILLNNDPKLPFDINVGLTDSELKVLKKSIPKTFQEIIFDRHNQYLKILSLVTQNLTRAKEKQKKYYDQRHRDDHFQVGDHVVIRDTTLSDKDKGITAGLCPLFRPGVGVISKIVGELTYEVTFPDGVVKSPLHIQFLRRYHPRQPQTAPQLTQPSQITSTPTQQSNVDASSSCPDKDTLDIINNNDDAVNDCDVPIPNDNLIHNNSRSNYRSSIPKLSPIRINESHQHDDQDLISQEMPILSPISNFQTVVDPNNSSQSLPPPPRRSRRLLKRST</sequence>
<dbReference type="CDD" id="cd00303">
    <property type="entry name" value="retropepsin_like"/>
    <property type="match status" value="1"/>
</dbReference>
<keyword evidence="7" id="KW-0695">RNA-directed DNA polymerase</keyword>
<evidence type="ECO:0000256" key="1">
    <source>
        <dbReference type="ARBA" id="ARBA00012493"/>
    </source>
</evidence>
<dbReference type="Pfam" id="PF00078">
    <property type="entry name" value="RVT_1"/>
    <property type="match status" value="1"/>
</dbReference>
<name>A0A226DXZ4_FOLCA</name>
<dbReference type="GO" id="GO:0003964">
    <property type="term" value="F:RNA-directed DNA polymerase activity"/>
    <property type="evidence" value="ECO:0007669"/>
    <property type="project" value="UniProtKB-KW"/>
</dbReference>
<feature type="domain" description="Integrase catalytic" evidence="11">
    <location>
        <begin position="1390"/>
        <end position="1554"/>
    </location>
</feature>
<evidence type="ECO:0000256" key="5">
    <source>
        <dbReference type="ARBA" id="ARBA00022759"/>
    </source>
</evidence>
<dbReference type="InterPro" id="IPR021109">
    <property type="entry name" value="Peptidase_aspartic_dom_sf"/>
</dbReference>
<gene>
    <name evidence="12" type="ORF">Fcan01_15205</name>
</gene>
<evidence type="ECO:0000256" key="7">
    <source>
        <dbReference type="ARBA" id="ARBA00022918"/>
    </source>
</evidence>
<keyword evidence="9" id="KW-1133">Transmembrane helix</keyword>
<dbReference type="Gene3D" id="1.10.340.70">
    <property type="match status" value="1"/>
</dbReference>
<evidence type="ECO:0000256" key="4">
    <source>
        <dbReference type="ARBA" id="ARBA00022722"/>
    </source>
</evidence>
<feature type="compositionally biased region" description="Low complexity" evidence="8">
    <location>
        <begin position="1697"/>
        <end position="1713"/>
    </location>
</feature>
<dbReference type="InterPro" id="IPR041588">
    <property type="entry name" value="Integrase_H2C2"/>
</dbReference>
<dbReference type="STRING" id="158441.A0A226DXZ4"/>
<dbReference type="InterPro" id="IPR012337">
    <property type="entry name" value="RNaseH-like_sf"/>
</dbReference>
<proteinExistence type="predicted"/>
<dbReference type="Pfam" id="PF17917">
    <property type="entry name" value="RT_RNaseH"/>
    <property type="match status" value="1"/>
</dbReference>
<feature type="domain" description="Reverse transcriptase" evidence="10">
    <location>
        <begin position="858"/>
        <end position="1036"/>
    </location>
</feature>
<dbReference type="Pfam" id="PF00665">
    <property type="entry name" value="rve"/>
    <property type="match status" value="1"/>
</dbReference>
<evidence type="ECO:0000259" key="11">
    <source>
        <dbReference type="PROSITE" id="PS50994"/>
    </source>
</evidence>
<evidence type="ECO:0000313" key="13">
    <source>
        <dbReference type="Proteomes" id="UP000198287"/>
    </source>
</evidence>
<dbReference type="FunFam" id="3.30.70.270:FF:000020">
    <property type="entry name" value="Transposon Tf2-6 polyprotein-like Protein"/>
    <property type="match status" value="1"/>
</dbReference>
<dbReference type="InterPro" id="IPR001584">
    <property type="entry name" value="Integrase_cat-core"/>
</dbReference>
<keyword evidence="2" id="KW-0808">Transferase</keyword>
<evidence type="ECO:0000256" key="6">
    <source>
        <dbReference type="ARBA" id="ARBA00022801"/>
    </source>
</evidence>
<dbReference type="FunFam" id="1.10.340.70:FF:000001">
    <property type="entry name" value="Retrovirus-related Pol polyprotein from transposon gypsy-like Protein"/>
    <property type="match status" value="1"/>
</dbReference>